<proteinExistence type="predicted"/>
<evidence type="ECO:0000256" key="2">
    <source>
        <dbReference type="ARBA" id="ARBA00022692"/>
    </source>
</evidence>
<keyword evidence="4 6" id="KW-0472">Membrane</keyword>
<dbReference type="AlphaFoldDB" id="A0A5J5EUN3"/>
<comment type="caution">
    <text evidence="7">The sequence shown here is derived from an EMBL/GenBank/DDBJ whole genome shotgun (WGS) entry which is preliminary data.</text>
</comment>
<protein>
    <recommendedName>
        <fullName evidence="9">Etoposide-induced protein 2.4-domain-containing protein</fullName>
    </recommendedName>
</protein>
<dbReference type="PANTHER" id="PTHR34292">
    <property type="entry name" value="OUTER SPORE WALL PROTEIN LDS1"/>
    <property type="match status" value="1"/>
</dbReference>
<dbReference type="InParanoid" id="A0A5J5EUN3"/>
<keyword evidence="3 6" id="KW-1133">Transmembrane helix</keyword>
<dbReference type="GO" id="GO:0005628">
    <property type="term" value="C:prospore membrane"/>
    <property type="evidence" value="ECO:0007669"/>
    <property type="project" value="TreeGrafter"/>
</dbReference>
<keyword evidence="2 6" id="KW-0812">Transmembrane</keyword>
<dbReference type="FunCoup" id="A0A5J5EUN3">
    <property type="interactions" value="67"/>
</dbReference>
<evidence type="ECO:0008006" key="9">
    <source>
        <dbReference type="Google" id="ProtNLM"/>
    </source>
</evidence>
<reference evidence="7 8" key="1">
    <citation type="submission" date="2019-09" db="EMBL/GenBank/DDBJ databases">
        <title>Draft genome of the ectomycorrhizal ascomycete Sphaerosporella brunnea.</title>
        <authorList>
            <consortium name="DOE Joint Genome Institute"/>
            <person name="Benucci G.M."/>
            <person name="Marozzi G."/>
            <person name="Antonielli L."/>
            <person name="Sanchez S."/>
            <person name="Marco P."/>
            <person name="Wang X."/>
            <person name="Falini L.B."/>
            <person name="Barry K."/>
            <person name="Haridas S."/>
            <person name="Lipzen A."/>
            <person name="Labutti K."/>
            <person name="Grigoriev I.V."/>
            <person name="Murat C."/>
            <person name="Martin F."/>
            <person name="Albertini E."/>
            <person name="Donnini D."/>
            <person name="Bonito G."/>
        </authorList>
    </citation>
    <scope>NUCLEOTIDE SEQUENCE [LARGE SCALE GENOMIC DNA]</scope>
    <source>
        <strain evidence="7 8">Sb_GMNB300</strain>
    </source>
</reference>
<dbReference type="GO" id="GO:0005619">
    <property type="term" value="C:ascospore wall"/>
    <property type="evidence" value="ECO:0007669"/>
    <property type="project" value="TreeGrafter"/>
</dbReference>
<organism evidence="7 8">
    <name type="scientific">Sphaerosporella brunnea</name>
    <dbReference type="NCBI Taxonomy" id="1250544"/>
    <lineage>
        <taxon>Eukaryota</taxon>
        <taxon>Fungi</taxon>
        <taxon>Dikarya</taxon>
        <taxon>Ascomycota</taxon>
        <taxon>Pezizomycotina</taxon>
        <taxon>Pezizomycetes</taxon>
        <taxon>Pezizales</taxon>
        <taxon>Pyronemataceae</taxon>
        <taxon>Sphaerosporella</taxon>
    </lineage>
</organism>
<name>A0A5J5EUN3_9PEZI</name>
<dbReference type="OrthoDB" id="2107885at2759"/>
<keyword evidence="8" id="KW-1185">Reference proteome</keyword>
<evidence type="ECO:0000256" key="1">
    <source>
        <dbReference type="ARBA" id="ARBA00004141"/>
    </source>
</evidence>
<dbReference type="InterPro" id="IPR052786">
    <property type="entry name" value="Spore_wall_assembly"/>
</dbReference>
<gene>
    <name evidence="7" type="ORF">FN846DRAFT_953899</name>
</gene>
<dbReference type="Proteomes" id="UP000326924">
    <property type="component" value="Unassembled WGS sequence"/>
</dbReference>
<evidence type="ECO:0000256" key="5">
    <source>
        <dbReference type="SAM" id="MobiDB-lite"/>
    </source>
</evidence>
<evidence type="ECO:0000313" key="8">
    <source>
        <dbReference type="Proteomes" id="UP000326924"/>
    </source>
</evidence>
<accession>A0A5J5EUN3</accession>
<dbReference type="InterPro" id="IPR059112">
    <property type="entry name" value="CysZ/EI24"/>
</dbReference>
<evidence type="ECO:0000313" key="7">
    <source>
        <dbReference type="EMBL" id="KAA8903595.1"/>
    </source>
</evidence>
<sequence>MGNRQSSPLLDPLIAKPPPTPQPTKGLPNRSFVYPIQGITHLIAHRSLHPSLYSRVVPLCLLSVFIVGFMFAFLWLPHVFVLTLFHEPFPKSAAATMILTESATVVAIAAEAFFTEKQVVDIFDLVLLSGTKRTSGLNRRAEAMIRVTRDLVIDEDGNRKLGEHRVSPYVKFRDSLRMGLYFILELPLCLIPVFGTAVFLCLQGYHIGPMCHYRYFQLLGWDKRTRRKFIRRNRFRYFLFGTVHMCLQLVPIASIFFLFSTGTGAALWAVDFEKRLWTDQGARRWEDEEMATEVVAGIPPPKFGVTGPGGGPKSWLTFWRKN</sequence>
<dbReference type="Pfam" id="PF07264">
    <property type="entry name" value="EI24"/>
    <property type="match status" value="1"/>
</dbReference>
<evidence type="ECO:0000256" key="6">
    <source>
        <dbReference type="SAM" id="Phobius"/>
    </source>
</evidence>
<dbReference type="GO" id="GO:0005811">
    <property type="term" value="C:lipid droplet"/>
    <property type="evidence" value="ECO:0007669"/>
    <property type="project" value="TreeGrafter"/>
</dbReference>
<dbReference type="EMBL" id="VXIS01000116">
    <property type="protein sequence ID" value="KAA8903595.1"/>
    <property type="molecule type" value="Genomic_DNA"/>
</dbReference>
<feature type="transmembrane region" description="Helical" evidence="6">
    <location>
        <begin position="56"/>
        <end position="76"/>
    </location>
</feature>
<evidence type="ECO:0000256" key="3">
    <source>
        <dbReference type="ARBA" id="ARBA00022989"/>
    </source>
</evidence>
<feature type="region of interest" description="Disordered" evidence="5">
    <location>
        <begin position="1"/>
        <end position="26"/>
    </location>
</feature>
<dbReference type="PANTHER" id="PTHR34292:SF1">
    <property type="entry name" value="OUTER SPORE WALL PROTEIN RRT8"/>
    <property type="match status" value="1"/>
</dbReference>
<feature type="transmembrane region" description="Helical" evidence="6">
    <location>
        <begin position="237"/>
        <end position="259"/>
    </location>
</feature>
<comment type="subcellular location">
    <subcellularLocation>
        <location evidence="1">Membrane</location>
        <topology evidence="1">Multi-pass membrane protein</topology>
    </subcellularLocation>
</comment>
<evidence type="ECO:0000256" key="4">
    <source>
        <dbReference type="ARBA" id="ARBA00023136"/>
    </source>
</evidence>
<feature type="transmembrane region" description="Helical" evidence="6">
    <location>
        <begin position="178"/>
        <end position="202"/>
    </location>
</feature>